<evidence type="ECO:0000256" key="1">
    <source>
        <dbReference type="SAM" id="Coils"/>
    </source>
</evidence>
<feature type="coiled-coil region" evidence="1">
    <location>
        <begin position="186"/>
        <end position="220"/>
    </location>
</feature>
<reference evidence="2 3" key="1">
    <citation type="submission" date="2024-04" db="EMBL/GenBank/DDBJ databases">
        <title>Tritrichomonas musculus Genome.</title>
        <authorList>
            <person name="Alves-Ferreira E."/>
            <person name="Grigg M."/>
            <person name="Lorenzi H."/>
            <person name="Galac M."/>
        </authorList>
    </citation>
    <scope>NUCLEOTIDE SEQUENCE [LARGE SCALE GENOMIC DNA]</scope>
    <source>
        <strain evidence="2 3">EAF2021</strain>
    </source>
</reference>
<evidence type="ECO:0000313" key="2">
    <source>
        <dbReference type="EMBL" id="KAK8898672.1"/>
    </source>
</evidence>
<accession>A0ABR2L5Q3</accession>
<keyword evidence="3" id="KW-1185">Reference proteome</keyword>
<feature type="coiled-coil region" evidence="1">
    <location>
        <begin position="36"/>
        <end position="131"/>
    </location>
</feature>
<feature type="coiled-coil region" evidence="1">
    <location>
        <begin position="285"/>
        <end position="355"/>
    </location>
</feature>
<sequence length="430" mass="51571">MSKKQKAEDADTDLLKKEIDTLKKELLIKDEQCKIIEQLKIEHQAVIDDLTQHKNKFKDYQKKTEDCKKKYDNEIEKYRKTTEELINRWNNEYKDKCISTMNRNAFLETENKRLQKELTDFKKKIITIEKEREKENESNQHDQNKKNEEISLLKKKNFELILENKKFKNSFSENQEDLDILNQKNFEALNIENQNLKIEIDSVKKENEQLKKQLDAFQQNPDDYSKPPDIDENFSIQRVEADSRLIKYYNNREKRLQMIEAALRKNSDEARKLYIIEQIQEKFIQDDIKEKLKNQEEKIETLNELNKCYEDISKKIEDINEKNKVDQSNPLIQELEQIMKENYSLKEMLENQKNAYSKFTKAAFKAFSIYKSGLEEIYNMIQNYQSSYKTLVDEVDDVALRINLHHPIISFYKKMSSFVLFSPNENNNNT</sequence>
<dbReference type="Proteomes" id="UP001470230">
    <property type="component" value="Unassembled WGS sequence"/>
</dbReference>
<evidence type="ECO:0000313" key="3">
    <source>
        <dbReference type="Proteomes" id="UP001470230"/>
    </source>
</evidence>
<name>A0ABR2L5Q3_9EUKA</name>
<protein>
    <recommendedName>
        <fullName evidence="4">Growth arrest-specific protein 8 domain-containing protein</fullName>
    </recommendedName>
</protein>
<dbReference type="EMBL" id="JAPFFF010000001">
    <property type="protein sequence ID" value="KAK8898672.1"/>
    <property type="molecule type" value="Genomic_DNA"/>
</dbReference>
<proteinExistence type="predicted"/>
<evidence type="ECO:0008006" key="4">
    <source>
        <dbReference type="Google" id="ProtNLM"/>
    </source>
</evidence>
<organism evidence="2 3">
    <name type="scientific">Tritrichomonas musculus</name>
    <dbReference type="NCBI Taxonomy" id="1915356"/>
    <lineage>
        <taxon>Eukaryota</taxon>
        <taxon>Metamonada</taxon>
        <taxon>Parabasalia</taxon>
        <taxon>Tritrichomonadida</taxon>
        <taxon>Tritrichomonadidae</taxon>
        <taxon>Tritrichomonas</taxon>
    </lineage>
</organism>
<comment type="caution">
    <text evidence="2">The sequence shown here is derived from an EMBL/GenBank/DDBJ whole genome shotgun (WGS) entry which is preliminary data.</text>
</comment>
<gene>
    <name evidence="2" type="ORF">M9Y10_000964</name>
</gene>
<keyword evidence="1" id="KW-0175">Coiled coil</keyword>